<dbReference type="GO" id="GO:0005886">
    <property type="term" value="C:plasma membrane"/>
    <property type="evidence" value="ECO:0007669"/>
    <property type="project" value="UniProtKB-SubCell"/>
</dbReference>
<dbReference type="AlphaFoldDB" id="G3WK38"/>
<feature type="transmembrane region" description="Helical" evidence="9">
    <location>
        <begin position="142"/>
        <end position="165"/>
    </location>
</feature>
<evidence type="ECO:0000256" key="2">
    <source>
        <dbReference type="ARBA" id="ARBA00022606"/>
    </source>
</evidence>
<dbReference type="GO" id="GO:0004930">
    <property type="term" value="F:G protein-coupled receptor activity"/>
    <property type="evidence" value="ECO:0007669"/>
    <property type="project" value="UniProtKB-KW"/>
</dbReference>
<dbReference type="PROSITE" id="PS00237">
    <property type="entry name" value="G_PROTEIN_RECEP_F1_1"/>
    <property type="match status" value="1"/>
</dbReference>
<feature type="transmembrane region" description="Helical" evidence="9">
    <location>
        <begin position="198"/>
        <end position="227"/>
    </location>
</feature>
<keyword evidence="12" id="KW-1185">Reference proteome</keyword>
<protein>
    <recommendedName>
        <fullName evidence="9">Olfactory receptor</fullName>
    </recommendedName>
</protein>
<comment type="similarity">
    <text evidence="8">Belongs to the G-protein coupled receptor 1 family.</text>
</comment>
<evidence type="ECO:0000256" key="9">
    <source>
        <dbReference type="RuleBase" id="RU363047"/>
    </source>
</evidence>
<keyword evidence="5 9" id="KW-1133">Transmembrane helix</keyword>
<proteinExistence type="inferred from homology"/>
<dbReference type="Proteomes" id="UP000007648">
    <property type="component" value="Unassembled WGS sequence"/>
</dbReference>
<dbReference type="InterPro" id="IPR050402">
    <property type="entry name" value="OR51/52/56-like"/>
</dbReference>
<dbReference type="FunFam" id="1.20.1070.10:FF:000841">
    <property type="entry name" value="Olfactory receptor"/>
    <property type="match status" value="1"/>
</dbReference>
<dbReference type="Pfam" id="PF13853">
    <property type="entry name" value="7tm_4"/>
    <property type="match status" value="1"/>
</dbReference>
<reference evidence="11" key="2">
    <citation type="submission" date="2025-08" db="UniProtKB">
        <authorList>
            <consortium name="Ensembl"/>
        </authorList>
    </citation>
    <scope>IDENTIFICATION</scope>
</reference>
<dbReference type="PROSITE" id="PS50262">
    <property type="entry name" value="G_PROTEIN_RECEP_F1_2"/>
    <property type="match status" value="1"/>
</dbReference>
<evidence type="ECO:0000256" key="4">
    <source>
        <dbReference type="ARBA" id="ARBA00022725"/>
    </source>
</evidence>
<evidence type="ECO:0000256" key="8">
    <source>
        <dbReference type="RuleBase" id="RU000688"/>
    </source>
</evidence>
<reference evidence="11 12" key="1">
    <citation type="journal article" date="2011" name="Proc. Natl. Acad. Sci. U.S.A.">
        <title>Genetic diversity and population structure of the endangered marsupial Sarcophilus harrisii (Tasmanian devil).</title>
        <authorList>
            <person name="Miller W."/>
            <person name="Hayes V.M."/>
            <person name="Ratan A."/>
            <person name="Petersen D.C."/>
            <person name="Wittekindt N.E."/>
            <person name="Miller J."/>
            <person name="Walenz B."/>
            <person name="Knight J."/>
            <person name="Qi J."/>
            <person name="Zhao F."/>
            <person name="Wang Q."/>
            <person name="Bedoya-Reina O.C."/>
            <person name="Katiyar N."/>
            <person name="Tomsho L.P."/>
            <person name="Kasson L.M."/>
            <person name="Hardie R.A."/>
            <person name="Woodbridge P."/>
            <person name="Tindall E.A."/>
            <person name="Bertelsen M.F."/>
            <person name="Dixon D."/>
            <person name="Pyecroft S."/>
            <person name="Helgen K.M."/>
            <person name="Lesk A.M."/>
            <person name="Pringle T.H."/>
            <person name="Patterson N."/>
            <person name="Zhang Y."/>
            <person name="Kreiss A."/>
            <person name="Woods G.M."/>
            <person name="Jones M.E."/>
            <person name="Schuster S.C."/>
        </authorList>
    </citation>
    <scope>NUCLEOTIDE SEQUENCE [LARGE SCALE GENOMIC DNA]</scope>
</reference>
<dbReference type="Ensembl" id="ENSSHAT00000015922.2">
    <property type="protein sequence ID" value="ENSSHAP00000015793.2"/>
    <property type="gene ID" value="ENSSHAG00000013455.2"/>
</dbReference>
<dbReference type="HOGENOM" id="CLU_012526_0_0_1"/>
<reference evidence="11" key="3">
    <citation type="submission" date="2025-09" db="UniProtKB">
        <authorList>
            <consortium name="Ensembl"/>
        </authorList>
    </citation>
    <scope>IDENTIFICATION</scope>
</reference>
<evidence type="ECO:0000256" key="5">
    <source>
        <dbReference type="ARBA" id="ARBA00022989"/>
    </source>
</evidence>
<evidence type="ECO:0000259" key="10">
    <source>
        <dbReference type="PROSITE" id="PS50262"/>
    </source>
</evidence>
<evidence type="ECO:0000256" key="6">
    <source>
        <dbReference type="ARBA" id="ARBA00023136"/>
    </source>
</evidence>
<dbReference type="PRINTS" id="PR00237">
    <property type="entry name" value="GPCRRHODOPSN"/>
</dbReference>
<dbReference type="GeneTree" id="ENSGT01090000260043"/>
<dbReference type="CDD" id="cd15221">
    <property type="entry name" value="7tmA_OR52B-like"/>
    <property type="match status" value="1"/>
</dbReference>
<keyword evidence="8" id="KW-0675">Receptor</keyword>
<keyword evidence="6 9" id="KW-0472">Membrane</keyword>
<evidence type="ECO:0000313" key="11">
    <source>
        <dbReference type="Ensembl" id="ENSSHAP00000015793.2"/>
    </source>
</evidence>
<keyword evidence="8" id="KW-0297">G-protein coupled receptor</keyword>
<dbReference type="InterPro" id="IPR000276">
    <property type="entry name" value="GPCR_Rhodpsn"/>
</dbReference>
<dbReference type="Gene3D" id="1.20.1070.10">
    <property type="entry name" value="Rhodopsin 7-helix transmembrane proteins"/>
    <property type="match status" value="1"/>
</dbReference>
<evidence type="ECO:0000256" key="3">
    <source>
        <dbReference type="ARBA" id="ARBA00022692"/>
    </source>
</evidence>
<keyword evidence="7 8" id="KW-0807">Transducer</keyword>
<evidence type="ECO:0000256" key="7">
    <source>
        <dbReference type="ARBA" id="ARBA00023224"/>
    </source>
</evidence>
<comment type="subcellular location">
    <subcellularLocation>
        <location evidence="9">Cell membrane</location>
        <topology evidence="9">Multi-pass membrane protein</topology>
    </subcellularLocation>
    <subcellularLocation>
        <location evidence="1">Membrane</location>
        <topology evidence="1">Multi-pass membrane protein</topology>
    </subcellularLocation>
</comment>
<evidence type="ECO:0000313" key="12">
    <source>
        <dbReference type="Proteomes" id="UP000007648"/>
    </source>
</evidence>
<keyword evidence="3 8" id="KW-0812">Transmembrane</keyword>
<keyword evidence="9" id="KW-1003">Cell membrane</keyword>
<feature type="transmembrane region" description="Helical" evidence="9">
    <location>
        <begin position="103"/>
        <end position="122"/>
    </location>
</feature>
<dbReference type="SUPFAM" id="SSF81321">
    <property type="entry name" value="Family A G protein-coupled receptor-like"/>
    <property type="match status" value="1"/>
</dbReference>
<dbReference type="InParanoid" id="G3WK38"/>
<dbReference type="GO" id="GO:0004984">
    <property type="term" value="F:olfactory receptor activity"/>
    <property type="evidence" value="ECO:0007669"/>
    <property type="project" value="InterPro"/>
</dbReference>
<feature type="domain" description="G-protein coupled receptors family 1 profile" evidence="10">
    <location>
        <begin position="43"/>
        <end position="295"/>
    </location>
</feature>
<keyword evidence="2 9" id="KW-0716">Sensory transduction</keyword>
<feature type="transmembrane region" description="Helical" evidence="9">
    <location>
        <begin position="64"/>
        <end position="91"/>
    </location>
</feature>
<organism evidence="11 12">
    <name type="scientific">Sarcophilus harrisii</name>
    <name type="common">Tasmanian devil</name>
    <name type="synonym">Sarcophilus laniarius</name>
    <dbReference type="NCBI Taxonomy" id="9305"/>
    <lineage>
        <taxon>Eukaryota</taxon>
        <taxon>Metazoa</taxon>
        <taxon>Chordata</taxon>
        <taxon>Craniata</taxon>
        <taxon>Vertebrata</taxon>
        <taxon>Euteleostomi</taxon>
        <taxon>Mammalia</taxon>
        <taxon>Metatheria</taxon>
        <taxon>Dasyuromorphia</taxon>
        <taxon>Dasyuridae</taxon>
        <taxon>Sarcophilus</taxon>
    </lineage>
</organism>
<feature type="transmembrane region" description="Helical" evidence="9">
    <location>
        <begin position="239"/>
        <end position="262"/>
    </location>
</feature>
<dbReference type="PRINTS" id="PR00245">
    <property type="entry name" value="OLFACTORYR"/>
</dbReference>
<evidence type="ECO:0000256" key="1">
    <source>
        <dbReference type="ARBA" id="ARBA00004141"/>
    </source>
</evidence>
<dbReference type="PANTHER" id="PTHR26450">
    <property type="entry name" value="OLFACTORY RECEPTOR 56B1-RELATED"/>
    <property type="match status" value="1"/>
</dbReference>
<name>G3WK38_SARHA</name>
<dbReference type="PANTHER" id="PTHR26450:SF132">
    <property type="entry name" value="OLFACTORY RECEPTOR 654"/>
    <property type="match status" value="1"/>
</dbReference>
<dbReference type="InterPro" id="IPR017452">
    <property type="entry name" value="GPCR_Rhodpsn_7TM"/>
</dbReference>
<feature type="transmembrane region" description="Helical" evidence="9">
    <location>
        <begin position="34"/>
        <end position="52"/>
    </location>
</feature>
<sequence>MLPANSTKFHPASFILLGIPGLEANHLWLSFPFIVMYTTAVGGNILLLWVIISERSLHEPMYILLSLLAITDLILSTTTVPKALAIFWVHAHDIPFPACLSQVFFIHFVSALESATLLSMAFDRYVAICDPLRYASILTYKVLGKMGLAGFARAFSIVAALVFLLHRLPYCGHRTIPHTYCEHMGVARLACGDIRANIIFGLCGALLTLGMDAVLIVVSYILILRAVFRLPSQGARHKALGTCGAHVCVILMFYTPAFFSFLTHRFGRGTIPRHIHILLANLYVVIPPMLNPIVYAVRMKQIRDKVIQSFSWMGKGEFL</sequence>
<keyword evidence="4 9" id="KW-0552">Olfaction</keyword>
<dbReference type="InterPro" id="IPR000725">
    <property type="entry name" value="Olfact_rcpt"/>
</dbReference>
<accession>G3WK38</accession>
<feature type="transmembrane region" description="Helical" evidence="9">
    <location>
        <begin position="274"/>
        <end position="297"/>
    </location>
</feature>